<evidence type="ECO:0000313" key="4">
    <source>
        <dbReference type="Proteomes" id="UP000280475"/>
    </source>
</evidence>
<accession>A0A3G5FMD4</accession>
<feature type="region of interest" description="Disordered" evidence="1">
    <location>
        <begin position="247"/>
        <end position="390"/>
    </location>
</feature>
<name>A0A3G5FMD4_TETHA</name>
<sequence>MATTHIKRSNSASRLINYAEKRAVLKDGVNLDVDYAKSELKQVREVYGNTGKTQAYASRIAFSPKEFDPQNETDQQKTLDIAKEVYEKTYPNQQIALYEHIDTDSLHIHAVIGAIDLETGKKMHGDWHEFRDRLVHNTDEIVEQHGLEVTQPDPNRTEKRSMAEIKMTERGQSTWKDQIRHSVDETMGNPLIRDFQAFRDDLKQKAIDVWERGKGLTYQLIGTNYKTRGTKLGTDYEKETIYHELERRQEQYQETNRDTSTPDTARPERNQSNPNRTTELSRNTDSATIDSQNSPRPATETNRTDQSRSQSSLSNDLDQLVAKQREEQQTVGTDLTKRLRPISETDRKSQSEDRRSAEKDKQQPEKQQRNLEKSQQPTRKERERDHGPSR</sequence>
<dbReference type="InterPro" id="IPR005094">
    <property type="entry name" value="Endonuclease_MobA/VirD2"/>
</dbReference>
<dbReference type="GeneID" id="39471502"/>
<reference evidence="3 4" key="1">
    <citation type="journal article" date="2012" name="Int. J. Syst. Evol. Microbiol.">
        <title>Characterization of Tetragenococcus strains from sugar thick juice reveals a novel species, Tetragenococcus osmophilus sp. nov., and divides Tetragenococcus halophilus into two subspecies, T. halophilus subsp. halophilus subsp. nov. and T. halophilus subsp. flandriensis subsp. nov.</title>
        <authorList>
            <person name="Juste A."/>
            <person name="Van Trappen S."/>
            <person name="Verreth C."/>
            <person name="Cleenwerck I."/>
            <person name="De Vos P."/>
            <person name="Lievens B."/>
            <person name="Willems K.A."/>
        </authorList>
    </citation>
    <scope>NUCLEOTIDE SEQUENCE [LARGE SCALE GENOMIC DNA]</scope>
    <source>
        <strain evidence="3 4">LMG 26042</strain>
        <plasmid evidence="4">pthf</plasmid>
    </source>
</reference>
<feature type="compositionally biased region" description="Low complexity" evidence="1">
    <location>
        <begin position="307"/>
        <end position="320"/>
    </location>
</feature>
<gene>
    <name evidence="3" type="ORF">C7H83_13260</name>
</gene>
<evidence type="ECO:0000256" key="1">
    <source>
        <dbReference type="SAM" id="MobiDB-lite"/>
    </source>
</evidence>
<dbReference type="Pfam" id="PF03432">
    <property type="entry name" value="Relaxase"/>
    <property type="match status" value="1"/>
</dbReference>
<evidence type="ECO:0000313" key="3">
    <source>
        <dbReference type="EMBL" id="AYW51459.1"/>
    </source>
</evidence>
<dbReference type="RefSeq" id="WP_103892110.1">
    <property type="nucleotide sequence ID" value="NZ_CP027769.1"/>
</dbReference>
<dbReference type="Proteomes" id="UP000280475">
    <property type="component" value="Plasmid pTHF"/>
</dbReference>
<feature type="compositionally biased region" description="Basic and acidic residues" evidence="1">
    <location>
        <begin position="247"/>
        <end position="257"/>
    </location>
</feature>
<feature type="domain" description="MobA/VirD2-like nuclease" evidence="2">
    <location>
        <begin position="20"/>
        <end position="147"/>
    </location>
</feature>
<protein>
    <submittedName>
        <fullName evidence="3">Relaxase</fullName>
    </submittedName>
</protein>
<dbReference type="AlphaFoldDB" id="A0A3G5FMD4"/>
<organism evidence="3 4">
    <name type="scientific">Tetragenococcus halophilus</name>
    <name type="common">Pediococcus halophilus</name>
    <dbReference type="NCBI Taxonomy" id="51669"/>
    <lineage>
        <taxon>Bacteria</taxon>
        <taxon>Bacillati</taxon>
        <taxon>Bacillota</taxon>
        <taxon>Bacilli</taxon>
        <taxon>Lactobacillales</taxon>
        <taxon>Enterococcaceae</taxon>
        <taxon>Tetragenococcus</taxon>
    </lineage>
</organism>
<dbReference type="EMBL" id="CP027769">
    <property type="protein sequence ID" value="AYW51459.1"/>
    <property type="molecule type" value="Genomic_DNA"/>
</dbReference>
<evidence type="ECO:0000259" key="2">
    <source>
        <dbReference type="Pfam" id="PF03432"/>
    </source>
</evidence>
<feature type="compositionally biased region" description="Polar residues" evidence="1">
    <location>
        <begin position="270"/>
        <end position="301"/>
    </location>
</feature>
<geneLocation type="plasmid" evidence="4">
    <name>pthf</name>
</geneLocation>
<feature type="compositionally biased region" description="Basic and acidic residues" evidence="1">
    <location>
        <begin position="335"/>
        <end position="390"/>
    </location>
</feature>
<keyword evidence="3" id="KW-0614">Plasmid</keyword>
<proteinExistence type="predicted"/>